<accession>A0A7T4GHE5</accession>
<reference evidence="1 2" key="1">
    <citation type="submission" date="2020-12" db="EMBL/GenBank/DDBJ databases">
        <title>FDA dAtabase for Regulatory Grade micrObial Sequences (FDA-ARGOS): Supporting development and validation of Infectious Disease Dx tests.</title>
        <authorList>
            <person name="Kerrigan L."/>
            <person name="Long C."/>
            <person name="Tallon L."/>
            <person name="Sadzewicz L."/>
            <person name="Zhao X."/>
            <person name="Boylan J."/>
            <person name="Ott S."/>
            <person name="Bowen H."/>
            <person name="Vavikolanu K."/>
            <person name="Mehta A."/>
            <person name="Aluvathingal J."/>
            <person name="Nadendla S."/>
            <person name="Yan Y."/>
            <person name="Sichtig H."/>
        </authorList>
    </citation>
    <scope>NUCLEOTIDE SEQUENCE [LARGE SCALE GENOMIC DNA]</scope>
    <source>
        <strain evidence="1 2">FDAARGOS_1026</strain>
    </source>
</reference>
<dbReference type="Proteomes" id="UP000596117">
    <property type="component" value="Chromosome"/>
</dbReference>
<protein>
    <submittedName>
        <fullName evidence="1">Uncharacterized protein</fullName>
    </submittedName>
</protein>
<organism evidence="1 2">
    <name type="scientific">Brevundimonas diminuta</name>
    <name type="common">Pseudomonas diminuta</name>
    <dbReference type="NCBI Taxonomy" id="293"/>
    <lineage>
        <taxon>Bacteria</taxon>
        <taxon>Pseudomonadati</taxon>
        <taxon>Pseudomonadota</taxon>
        <taxon>Alphaproteobacteria</taxon>
        <taxon>Caulobacterales</taxon>
        <taxon>Caulobacteraceae</taxon>
        <taxon>Brevundimonas</taxon>
    </lineage>
</organism>
<name>A0A7T4GHE5_BREDI</name>
<evidence type="ECO:0000313" key="2">
    <source>
        <dbReference type="Proteomes" id="UP000596117"/>
    </source>
</evidence>
<keyword evidence="2" id="KW-1185">Reference proteome</keyword>
<sequence length="51" mass="6142">MWEEKRLDLSVEALILQPEWQDLFNEDDKKAARRRLQQYGYRVSNADTDLS</sequence>
<evidence type="ECO:0000313" key="1">
    <source>
        <dbReference type="EMBL" id="QQB88865.1"/>
    </source>
</evidence>
<dbReference type="RefSeq" id="WP_164917981.1">
    <property type="nucleotide sequence ID" value="NZ_CBCRVN010000048.1"/>
</dbReference>
<gene>
    <name evidence="1" type="ORF">I6H83_17415</name>
</gene>
<proteinExistence type="predicted"/>
<dbReference type="EMBL" id="CP066026">
    <property type="protein sequence ID" value="QQB88865.1"/>
    <property type="molecule type" value="Genomic_DNA"/>
</dbReference>